<keyword evidence="2" id="KW-0670">Pyruvate</keyword>
<protein>
    <submittedName>
        <fullName evidence="2">Phosphoenolpyruvate splice variant</fullName>
    </submittedName>
</protein>
<dbReference type="GO" id="GO:0004611">
    <property type="term" value="F:phosphoenolpyruvate carboxykinase activity"/>
    <property type="evidence" value="ECO:0007669"/>
    <property type="project" value="InterPro"/>
</dbReference>
<dbReference type="InterPro" id="IPR008210">
    <property type="entry name" value="PEP_carboxykinase_N"/>
</dbReference>
<dbReference type="GO" id="GO:0017076">
    <property type="term" value="F:purine nucleotide binding"/>
    <property type="evidence" value="ECO:0007669"/>
    <property type="project" value="InterPro"/>
</dbReference>
<name>A0A061RU00_9CHLO</name>
<feature type="non-terminal residue" evidence="2">
    <location>
        <position position="142"/>
    </location>
</feature>
<feature type="region of interest" description="Disordered" evidence="1">
    <location>
        <begin position="1"/>
        <end position="20"/>
    </location>
</feature>
<accession>A0A061RU00</accession>
<organism evidence="2">
    <name type="scientific">Tetraselmis sp. GSL018</name>
    <dbReference type="NCBI Taxonomy" id="582737"/>
    <lineage>
        <taxon>Eukaryota</taxon>
        <taxon>Viridiplantae</taxon>
        <taxon>Chlorophyta</taxon>
        <taxon>core chlorophytes</taxon>
        <taxon>Chlorodendrophyceae</taxon>
        <taxon>Chlorodendrales</taxon>
        <taxon>Chlorodendraceae</taxon>
        <taxon>Tetraselmis</taxon>
    </lineage>
</organism>
<reference evidence="2" key="1">
    <citation type="submission" date="2014-05" db="EMBL/GenBank/DDBJ databases">
        <title>The transcriptome of the halophilic microalga Tetraselmis sp. GSL018 isolated from the Great Salt Lake, Utah.</title>
        <authorList>
            <person name="Jinkerson R.E."/>
            <person name="D'Adamo S."/>
            <person name="Posewitz M.C."/>
        </authorList>
    </citation>
    <scope>NUCLEOTIDE SEQUENCE</scope>
    <source>
        <strain evidence="2">GSL018</strain>
    </source>
</reference>
<gene>
    <name evidence="2" type="ORF">TSPGSL018_26535</name>
</gene>
<dbReference type="EMBL" id="GBEZ01011576">
    <property type="protein sequence ID" value="JAC74224.1"/>
    <property type="molecule type" value="Transcribed_RNA"/>
</dbReference>
<dbReference type="SUPFAM" id="SSF68923">
    <property type="entry name" value="PEP carboxykinase N-terminal domain"/>
    <property type="match status" value="1"/>
</dbReference>
<dbReference type="GO" id="GO:0006094">
    <property type="term" value="P:gluconeogenesis"/>
    <property type="evidence" value="ECO:0007669"/>
    <property type="project" value="InterPro"/>
</dbReference>
<evidence type="ECO:0000313" key="2">
    <source>
        <dbReference type="EMBL" id="JAC74224.1"/>
    </source>
</evidence>
<proteinExistence type="predicted"/>
<sequence>MSTDENENPKMKSCLDTVPDEKGPSKILEAGLDPALAASISASLAHLGGCSGPRVVSAKRNSRSRQTEFYNGMILAKPQNDAGLKPTCVFHNLSVAELYEKALATEPGTHIVSSGALATGAKGLSPMDNRIMRDPGTEHEVW</sequence>
<dbReference type="AlphaFoldDB" id="A0A061RU00"/>
<evidence type="ECO:0000256" key="1">
    <source>
        <dbReference type="SAM" id="MobiDB-lite"/>
    </source>
</evidence>